<dbReference type="Proteomes" id="UP000295367">
    <property type="component" value="Unassembled WGS sequence"/>
</dbReference>
<comment type="caution">
    <text evidence="2">The sequence shown here is derived from an EMBL/GenBank/DDBJ whole genome shotgun (WGS) entry which is preliminary data.</text>
</comment>
<evidence type="ECO:0000256" key="1">
    <source>
        <dbReference type="SAM" id="SignalP"/>
    </source>
</evidence>
<accession>A0A4R3Y4Q8</accession>
<organism evidence="2 3">
    <name type="scientific">Sulfurirhabdus autotrophica</name>
    <dbReference type="NCBI Taxonomy" id="1706046"/>
    <lineage>
        <taxon>Bacteria</taxon>
        <taxon>Pseudomonadati</taxon>
        <taxon>Pseudomonadota</taxon>
        <taxon>Betaproteobacteria</taxon>
        <taxon>Nitrosomonadales</taxon>
        <taxon>Sulfuricellaceae</taxon>
        <taxon>Sulfurirhabdus</taxon>
    </lineage>
</organism>
<evidence type="ECO:0000313" key="3">
    <source>
        <dbReference type="Proteomes" id="UP000295367"/>
    </source>
</evidence>
<sequence length="165" mass="19110">MLKFFEAIFFITLLTFSFTAASFEIDDFQSGMDKNMVKELLNNWKFDRIQEFSGNAVIAYDLPEKESFRQFTFVFCNDKLVSFEQAIKPEVKNFILMSSNYNKLYGQPAKVEATNNVISIGEKNQLAMYWRKSGDLIGLKIVLLPPNDQIIATYESPNTCWKIPR</sequence>
<keyword evidence="3" id="KW-1185">Reference proteome</keyword>
<protein>
    <submittedName>
        <fullName evidence="2">Uncharacterized protein</fullName>
    </submittedName>
</protein>
<gene>
    <name evidence="2" type="ORF">EDC63_10658</name>
</gene>
<dbReference type="EMBL" id="SMCO01000006">
    <property type="protein sequence ID" value="TCV86697.1"/>
    <property type="molecule type" value="Genomic_DNA"/>
</dbReference>
<dbReference type="RefSeq" id="WP_124948120.1">
    <property type="nucleotide sequence ID" value="NZ_BHVT01000076.1"/>
</dbReference>
<feature type="signal peptide" evidence="1">
    <location>
        <begin position="1"/>
        <end position="20"/>
    </location>
</feature>
<name>A0A4R3Y4Q8_9PROT</name>
<proteinExistence type="predicted"/>
<reference evidence="2 3" key="1">
    <citation type="submission" date="2019-03" db="EMBL/GenBank/DDBJ databases">
        <title>Genomic Encyclopedia of Type Strains, Phase IV (KMG-IV): sequencing the most valuable type-strain genomes for metagenomic binning, comparative biology and taxonomic classification.</title>
        <authorList>
            <person name="Goeker M."/>
        </authorList>
    </citation>
    <scope>NUCLEOTIDE SEQUENCE [LARGE SCALE GENOMIC DNA]</scope>
    <source>
        <strain evidence="2 3">DSM 100309</strain>
    </source>
</reference>
<feature type="chain" id="PRO_5020491886" evidence="1">
    <location>
        <begin position="21"/>
        <end position="165"/>
    </location>
</feature>
<dbReference type="OrthoDB" id="8560979at2"/>
<dbReference type="AlphaFoldDB" id="A0A4R3Y4Q8"/>
<evidence type="ECO:0000313" key="2">
    <source>
        <dbReference type="EMBL" id="TCV86697.1"/>
    </source>
</evidence>
<keyword evidence="1" id="KW-0732">Signal</keyword>